<evidence type="ECO:0000256" key="7">
    <source>
        <dbReference type="ARBA" id="ARBA00022842"/>
    </source>
</evidence>
<evidence type="ECO:0000256" key="3">
    <source>
        <dbReference type="ARBA" id="ARBA00021420"/>
    </source>
</evidence>
<dbReference type="Pfam" id="PF00560">
    <property type="entry name" value="LRR_1"/>
    <property type="match status" value="1"/>
</dbReference>
<evidence type="ECO:0000256" key="9">
    <source>
        <dbReference type="ARBA" id="ARBA00023239"/>
    </source>
</evidence>
<feature type="domain" description="PPM-type phosphatase" evidence="16">
    <location>
        <begin position="1404"/>
        <end position="1670"/>
    </location>
</feature>
<dbReference type="InterPro" id="IPR036457">
    <property type="entry name" value="PPM-type-like_dom_sf"/>
</dbReference>
<dbReference type="PROSITE" id="PS50200">
    <property type="entry name" value="RA"/>
    <property type="match status" value="1"/>
</dbReference>
<dbReference type="SUPFAM" id="SSF55073">
    <property type="entry name" value="Nucleotide cyclase"/>
    <property type="match status" value="1"/>
</dbReference>
<proteinExistence type="inferred from homology"/>
<dbReference type="InterPro" id="IPR032675">
    <property type="entry name" value="LRR_dom_sf"/>
</dbReference>
<dbReference type="Pfam" id="PF23010">
    <property type="entry name" value="RA_3"/>
    <property type="match status" value="1"/>
</dbReference>
<evidence type="ECO:0000256" key="5">
    <source>
        <dbReference type="ARBA" id="ARBA00022723"/>
    </source>
</evidence>
<dbReference type="EMBL" id="MBFT01000026">
    <property type="protein sequence ID" value="PVU99636.1"/>
    <property type="molecule type" value="Genomic_DNA"/>
</dbReference>
<keyword evidence="7" id="KW-0460">Magnesium</keyword>
<feature type="compositionally biased region" description="Low complexity" evidence="13">
    <location>
        <begin position="920"/>
        <end position="936"/>
    </location>
</feature>
<dbReference type="SMART" id="SM00369">
    <property type="entry name" value="LRR_TYP"/>
    <property type="match status" value="10"/>
</dbReference>
<keyword evidence="8" id="KW-0115">cAMP biosynthesis</keyword>
<evidence type="ECO:0000313" key="17">
    <source>
        <dbReference type="EMBL" id="PVU99636.1"/>
    </source>
</evidence>
<feature type="compositionally biased region" description="Polar residues" evidence="13">
    <location>
        <begin position="184"/>
        <end position="198"/>
    </location>
</feature>
<keyword evidence="18" id="KW-1185">Reference proteome</keyword>
<feature type="region of interest" description="Disordered" evidence="13">
    <location>
        <begin position="1694"/>
        <end position="1714"/>
    </location>
</feature>
<evidence type="ECO:0000259" key="14">
    <source>
        <dbReference type="PROSITE" id="PS50125"/>
    </source>
</evidence>
<evidence type="ECO:0000256" key="2">
    <source>
        <dbReference type="ARBA" id="ARBA00012201"/>
    </source>
</evidence>
<dbReference type="SMART" id="SM00044">
    <property type="entry name" value="CYCc"/>
    <property type="match status" value="1"/>
</dbReference>
<dbReference type="SUPFAM" id="SSF52058">
    <property type="entry name" value="L domain-like"/>
    <property type="match status" value="1"/>
</dbReference>
<feature type="region of interest" description="Disordered" evidence="13">
    <location>
        <begin position="907"/>
        <end position="986"/>
    </location>
</feature>
<feature type="region of interest" description="Disordered" evidence="13">
    <location>
        <begin position="1743"/>
        <end position="1765"/>
    </location>
</feature>
<dbReference type="SUPFAM" id="SSF52075">
    <property type="entry name" value="Outer arm dynein light chain 1"/>
    <property type="match status" value="1"/>
</dbReference>
<evidence type="ECO:0000256" key="11">
    <source>
        <dbReference type="ARBA" id="ARBA00032637"/>
    </source>
</evidence>
<keyword evidence="4" id="KW-0433">Leucine-rich repeat</keyword>
<dbReference type="SUPFAM" id="SSF81606">
    <property type="entry name" value="PP2C-like"/>
    <property type="match status" value="1"/>
</dbReference>
<feature type="region of interest" description="Disordered" evidence="13">
    <location>
        <begin position="307"/>
        <end position="328"/>
    </location>
</feature>
<reference evidence="17 18" key="1">
    <citation type="journal article" date="2018" name="MBio">
        <title>Comparative Genomics Reveals the Core Gene Toolbox for the Fungus-Insect Symbiosis.</title>
        <authorList>
            <person name="Wang Y."/>
            <person name="Stata M."/>
            <person name="Wang W."/>
            <person name="Stajich J.E."/>
            <person name="White M.M."/>
            <person name="Moncalvo J.M."/>
        </authorList>
    </citation>
    <scope>NUCLEOTIDE SEQUENCE [LARGE SCALE GENOMIC DNA]</scope>
    <source>
        <strain evidence="17 18">AUS-77-4</strain>
    </source>
</reference>
<dbReference type="Gene3D" id="3.80.10.10">
    <property type="entry name" value="Ribonuclease Inhibitor"/>
    <property type="match status" value="4"/>
</dbReference>
<dbReference type="PROSITE" id="PS51746">
    <property type="entry name" value="PPM_2"/>
    <property type="match status" value="1"/>
</dbReference>
<feature type="compositionally biased region" description="Basic residues" evidence="13">
    <location>
        <begin position="1750"/>
        <end position="1760"/>
    </location>
</feature>
<dbReference type="InterPro" id="IPR001054">
    <property type="entry name" value="A/G_cyclase"/>
</dbReference>
<dbReference type="InterPro" id="IPR055071">
    <property type="entry name" value="RA_PHLPP-like"/>
</dbReference>
<comment type="similarity">
    <text evidence="1">Belongs to the adenylyl cyclase class-3 family.</text>
</comment>
<dbReference type="PANTHER" id="PTHR46652:SF3">
    <property type="entry name" value="LEUCINE-RICH REPEAT-CONTAINING PROTEIN 9"/>
    <property type="match status" value="1"/>
</dbReference>
<dbReference type="OrthoDB" id="2021138at2759"/>
<dbReference type="STRING" id="61424.A0A2T9Z515"/>
<feature type="compositionally biased region" description="Polar residues" evidence="13">
    <location>
        <begin position="965"/>
        <end position="984"/>
    </location>
</feature>
<dbReference type="InterPro" id="IPR050836">
    <property type="entry name" value="SDS22/Internalin_LRR"/>
</dbReference>
<evidence type="ECO:0000313" key="18">
    <source>
        <dbReference type="Proteomes" id="UP000245699"/>
    </source>
</evidence>
<feature type="compositionally biased region" description="Polar residues" evidence="13">
    <location>
        <begin position="45"/>
        <end position="76"/>
    </location>
</feature>
<name>A0A2T9Z515_9FUNG</name>
<evidence type="ECO:0000256" key="8">
    <source>
        <dbReference type="ARBA" id="ARBA00022998"/>
    </source>
</evidence>
<dbReference type="InterPro" id="IPR003591">
    <property type="entry name" value="Leu-rich_rpt_typical-subtyp"/>
</dbReference>
<dbReference type="SMART" id="SM00332">
    <property type="entry name" value="PP2Cc"/>
    <property type="match status" value="1"/>
</dbReference>
<dbReference type="Gene3D" id="3.30.70.1230">
    <property type="entry name" value="Nucleotide cyclase"/>
    <property type="match status" value="1"/>
</dbReference>
<feature type="compositionally biased region" description="Polar residues" evidence="13">
    <location>
        <begin position="946"/>
        <end position="957"/>
    </location>
</feature>
<feature type="region of interest" description="Disordered" evidence="13">
    <location>
        <begin position="2329"/>
        <end position="2390"/>
    </location>
</feature>
<dbReference type="CDD" id="cd00143">
    <property type="entry name" value="PP2Cc"/>
    <property type="match status" value="1"/>
</dbReference>
<feature type="compositionally biased region" description="Basic residues" evidence="13">
    <location>
        <begin position="907"/>
        <end position="917"/>
    </location>
</feature>
<dbReference type="Pfam" id="PF00481">
    <property type="entry name" value="PP2C"/>
    <property type="match status" value="1"/>
</dbReference>
<feature type="compositionally biased region" description="Polar residues" evidence="13">
    <location>
        <begin position="2361"/>
        <end position="2378"/>
    </location>
</feature>
<feature type="domain" description="Guanylate cyclase" evidence="14">
    <location>
        <begin position="1783"/>
        <end position="1966"/>
    </location>
</feature>
<evidence type="ECO:0000259" key="16">
    <source>
        <dbReference type="PROSITE" id="PS51746"/>
    </source>
</evidence>
<comment type="caution">
    <text evidence="17">The sequence shown here is derived from an EMBL/GenBank/DDBJ whole genome shotgun (WGS) entry which is preliminary data.</text>
</comment>
<keyword evidence="12" id="KW-0175">Coiled coil</keyword>
<dbReference type="GO" id="GO:0004016">
    <property type="term" value="F:adenylate cyclase activity"/>
    <property type="evidence" value="ECO:0007669"/>
    <property type="project" value="UniProtKB-EC"/>
</dbReference>
<accession>A0A2T9Z515</accession>
<dbReference type="Pfam" id="PF00211">
    <property type="entry name" value="Guanylate_cyc"/>
    <property type="match status" value="1"/>
</dbReference>
<keyword evidence="9" id="KW-0456">Lyase</keyword>
<evidence type="ECO:0000259" key="15">
    <source>
        <dbReference type="PROSITE" id="PS50200"/>
    </source>
</evidence>
<dbReference type="InterPro" id="IPR000159">
    <property type="entry name" value="RA_dom"/>
</dbReference>
<dbReference type="PROSITE" id="PS50125">
    <property type="entry name" value="GUANYLATE_CYCLASE_2"/>
    <property type="match status" value="1"/>
</dbReference>
<evidence type="ECO:0000256" key="10">
    <source>
        <dbReference type="ARBA" id="ARBA00032597"/>
    </source>
</evidence>
<feature type="compositionally biased region" description="Basic and acidic residues" evidence="13">
    <location>
        <begin position="2350"/>
        <end position="2359"/>
    </location>
</feature>
<feature type="region of interest" description="Disordered" evidence="13">
    <location>
        <begin position="36"/>
        <end position="90"/>
    </location>
</feature>
<dbReference type="Proteomes" id="UP000245699">
    <property type="component" value="Unassembled WGS sequence"/>
</dbReference>
<dbReference type="Pfam" id="PF13855">
    <property type="entry name" value="LRR_8"/>
    <property type="match status" value="2"/>
</dbReference>
<feature type="domain" description="Ras-associating" evidence="15">
    <location>
        <begin position="398"/>
        <end position="489"/>
    </location>
</feature>
<feature type="compositionally biased region" description="Low complexity" evidence="13">
    <location>
        <begin position="307"/>
        <end position="322"/>
    </location>
</feature>
<dbReference type="PANTHER" id="PTHR46652">
    <property type="entry name" value="LEUCINE-RICH REPEAT AND IQ DOMAIN-CONTAINING PROTEIN 1-RELATED"/>
    <property type="match status" value="1"/>
</dbReference>
<dbReference type="InterPro" id="IPR001932">
    <property type="entry name" value="PPM-type_phosphatase-like_dom"/>
</dbReference>
<evidence type="ECO:0000256" key="13">
    <source>
        <dbReference type="SAM" id="MobiDB-lite"/>
    </source>
</evidence>
<dbReference type="CDD" id="cd07302">
    <property type="entry name" value="CHD"/>
    <property type="match status" value="1"/>
</dbReference>
<feature type="coiled-coil region" evidence="12">
    <location>
        <begin position="1304"/>
        <end position="1331"/>
    </location>
</feature>
<feature type="coiled-coil region" evidence="12">
    <location>
        <begin position="2462"/>
        <end position="2510"/>
    </location>
</feature>
<dbReference type="GO" id="GO:0046872">
    <property type="term" value="F:metal ion binding"/>
    <property type="evidence" value="ECO:0007669"/>
    <property type="project" value="UniProtKB-KW"/>
</dbReference>
<keyword evidence="6" id="KW-0677">Repeat</keyword>
<evidence type="ECO:0000256" key="12">
    <source>
        <dbReference type="SAM" id="Coils"/>
    </source>
</evidence>
<feature type="compositionally biased region" description="Basic and acidic residues" evidence="13">
    <location>
        <begin position="2379"/>
        <end position="2390"/>
    </location>
</feature>
<feature type="region of interest" description="Disordered" evidence="13">
    <location>
        <begin position="167"/>
        <end position="198"/>
    </location>
</feature>
<sequence>MDSTKNHSINSPSLNSTKLHPKISFLSLFKKTNPHELKDLRNSDDGSITSTNMASPIQNTTDNNQKSRNESFSTIQRNEKNRGSRTPSIISTKIIPKKKSRNSDNILKYQDIKVNLDFSDIPNIVNLEKIRKDSTISAASTSQTDELSQHPISDNISKKTSADKTLFETPSETDCQETDPDSQIIPQNTKNSSHSKMSSLGNIRTVHQTEAENALLSPLFEDYNQITRHNSLLDISKNSSITNNEQGTNIVHKPEFDTASSTSKSRFGGKLKGIKGIFDGISLRRKKHENPDDLNEGLLDLSTYSIKKNTPSSKKSKQSNNKHQSKVLHNQTPFLYSDDISSKNLTQYDSESWAPPESWSVMPIPTATNDSSLAGTFTRDLSSSPENHNEFRVIDDGKQYYLRIYKEDSSFGTFTCKLTTTVSELLNMAGKKFFIPDISLHCLYLTEANGLSRILRMQEMPAAIFKKTLTNIGYLPQDNIEALCREDNTYLCKITLVRAGITAVPFSPNDLSADSSIVNLRAKQLQTIPVPLYNCSGLIVSLNLSENLGINLPSDFLQDCLKLTELNLSVCNLYKIPTSLQYTPGLRKLDLSSNNINSIDDTLTEYFTNLEELILNNNKISSIPDNFRKLQNLEILCLSNNTIQNFPIQIADLTRLTRLDLSFNFIKTIPDEISNLQNLSVFNITGNNISGSLTGGMSKLLKLSELYLELNSIHDFSSITMLPNLVKIFSGNNKVINPKWSAFNTEFMYLNNNKLTNFMFSNSLLTLTRLDLSSNKLTELPKDFFVYLPRLKKLVLDNNLLVGLPRSTSNLVELTYISVSNNSLSVLPKDLLELANLQYLDAHKNKIKTVYPEIWFMPKLSYLNLSSNSLEQFPHPTTLNGINRQPNVYGSVRAAAYSASSVAQKIQHHKNLNKNKLQKTDTQSDLPSSSLSFSDSQDFKVKKNSDSGINTTTSSFPFSDDIPQGNENKTNSTFQPNSENSISPSDRLGLIQLQNSTMSRPRLMSESAIQSSNSLGNCFNKKGFTSQENVLSNTFSSHLSEARDRKSLSYISDSPSSNRENMSYTTLPKIKVEDKSPGLDNKKTEQRKFSTSNLPPLSYSLKDLRLSNNYLGDDFLLLSSYLPELKVLNLSYNDLFEIPVPSMRNMNKITELFLSGTKISTIPEEESAASYEKQNVHGDAEPQKNRLAVGPFTIPKEAPEPSPDMSDFYKLKNLKTLGLLELTVMVPLPEDTPLRRVRMTDALKSVRYGISDALGSSSNSLLRDVVHSGTRSGKTELLFGIIHAQNCPNVLAGTINKYISEEFLSSLKKELNNLDKLIEEHESDLVQKNNHFIDDTNKLNSNNLKTTEVFGATDATSGSTDTKTHIKKKSNKNIFGFSTKSSSGDILEAVKKVDKKLPSSINHSMSISSIQKHHHDKFIVSAHPSISNVDLSRPNDLITGVLRRVFLETNKNLGTEMMHWNFSNMVYNQAANQPELSKRNQAVTDHNQPEPNKTMVGKTLNDLYSFSEYKKANFFTGATAVFAFLQNQTLYIANAGDAVGVLSRRGTPILMSTKHVITDKEEISRIKGLSGDLFPKTQVVGNNTITRGFGSFGMLPYINSEPTIRSLQLGKEDEFIILGNSALWDYISPESAVEIARKHRRDPTLAATQLRDYAVAYGSKQAIMVMVIQFGPLFQTDNEKNLVSKSIRSSVVGKRSSNNGIISGPNLKTDVPLPKDLKSHEKSNLSFGGYSMNFNDLDSDEEWTESASHSKGRSGTRQRSRNGGVSNDILLSREIEPPVGEVALVFTDVKDSTSQWDANPAAMQEAIKIHNAMMRRFLRNFGGYEVKTEGDAFMVSFSTVTKALNWCLSVQLAFLHLNWPQEILDSEDGKPIYYPDITQKRLSGDSLNTNSNNIGFEKGDNKDGAANVFDKSNGGTKTQNDERKLIYRGLRVRMGIHLGTPVCEEDPITRRMDYFGPMVNRAARVSGAADGGQIFVSKEVAEEVIAILNLFSVATKEEVTDMRVLINDDVLAKDVQMLWNIGLEATKVGERKLKGLETPETIWSVYPSALRDRMAYEKDLAKAIEVKRIAEKISGNLHKQKTKPAIILSAQDNNIPIGGASPPKESLIETGKKLSPLKNRDFIEPKTEEFKSKGKKVTRSVTVGENYSGRKPIARISNDLQVSRISKLSPKNSKLDFLDNDNQTKQDFATKSTKSKMGSKIPFSIDTTKKSDDLNITLIRKDIMERTYPTTCPISLHSENRYKNSILKSSEDDFGRRRSKSMTLALFQDRDKSKQLGDIKDISSKKHDVGDESHYYSRMSSVLSYKPTSATMSKGDKFGITEGHKYIEDKKSKSLPNTQKRFGDVSYSEENNRHEKDNQLKMGNQKNKIDSSISFNDSLKSETENSTRYEENSFDDSFSLNIKKPYHGGPFEQKMFLEMEDELPEHIVRKLESNKFDKSDMLEFSMYNQGGRKPETRLMTSKKGYEKMKEQERLKKMNLEKSEIGLDLEKRKNSKDLDIIEKREKQLENENMLMFQNKSQNVYNIDMRDVVCLSGDSKRVLEQVLFKSENKTMKNEIDVIFDLGVINSRNFGEPRFLNLSRISAPDYNFLRENTGFIIRDMYKALELMNVLSYRCGKLSGHLIKCQKCGMRTYRKSSGNEFSEAKGKKERDMSELCIKFMRCERFNEDLSEPHPIPLNFVHNLDSLTSNEDIFDGSSYDMGYCVGLFKKFVNEIDTSSFILANIL</sequence>
<evidence type="ECO:0000256" key="6">
    <source>
        <dbReference type="ARBA" id="ARBA00022737"/>
    </source>
</evidence>
<dbReference type="InterPro" id="IPR001611">
    <property type="entry name" value="Leu-rich_rpt"/>
</dbReference>
<dbReference type="InterPro" id="IPR029787">
    <property type="entry name" value="Nucleotide_cyclase"/>
</dbReference>
<dbReference type="GO" id="GO:0006171">
    <property type="term" value="P:cAMP biosynthetic process"/>
    <property type="evidence" value="ECO:0007669"/>
    <property type="project" value="UniProtKB-KW"/>
</dbReference>
<dbReference type="CDD" id="cd17214">
    <property type="entry name" value="RA_CYR1_like"/>
    <property type="match status" value="1"/>
</dbReference>
<dbReference type="PROSITE" id="PS51450">
    <property type="entry name" value="LRR"/>
    <property type="match status" value="7"/>
</dbReference>
<evidence type="ECO:0000256" key="1">
    <source>
        <dbReference type="ARBA" id="ARBA00005381"/>
    </source>
</evidence>
<keyword evidence="5" id="KW-0479">Metal-binding</keyword>
<dbReference type="GO" id="GO:0035556">
    <property type="term" value="P:intracellular signal transduction"/>
    <property type="evidence" value="ECO:0007669"/>
    <property type="project" value="InterPro"/>
</dbReference>
<evidence type="ECO:0000256" key="4">
    <source>
        <dbReference type="ARBA" id="ARBA00022614"/>
    </source>
</evidence>
<dbReference type="Gene3D" id="3.60.40.10">
    <property type="entry name" value="PPM-type phosphatase domain"/>
    <property type="match status" value="1"/>
</dbReference>
<dbReference type="SMART" id="SM00364">
    <property type="entry name" value="LRR_BAC"/>
    <property type="match status" value="8"/>
</dbReference>
<dbReference type="SMART" id="SM00365">
    <property type="entry name" value="LRR_SD22"/>
    <property type="match status" value="5"/>
</dbReference>
<gene>
    <name evidence="17" type="ORF">BB559_000549</name>
</gene>
<protein>
    <recommendedName>
        <fullName evidence="3">Adenylate cyclase</fullName>
        <ecNumber evidence="2">4.6.1.1</ecNumber>
    </recommendedName>
    <alternativeName>
        <fullName evidence="10">ATP pyrophosphate-lyase</fullName>
    </alternativeName>
    <alternativeName>
        <fullName evidence="11">Adenylyl cyclase</fullName>
    </alternativeName>
</protein>
<dbReference type="EC" id="4.6.1.1" evidence="2"/>
<organism evidence="17 18">
    <name type="scientific">Furculomyces boomerangus</name>
    <dbReference type="NCBI Taxonomy" id="61424"/>
    <lineage>
        <taxon>Eukaryota</taxon>
        <taxon>Fungi</taxon>
        <taxon>Fungi incertae sedis</taxon>
        <taxon>Zoopagomycota</taxon>
        <taxon>Kickxellomycotina</taxon>
        <taxon>Harpellomycetes</taxon>
        <taxon>Harpellales</taxon>
        <taxon>Harpellaceae</taxon>
        <taxon>Furculomyces</taxon>
    </lineage>
</organism>